<name>A0A815R3K4_ADIRI</name>
<dbReference type="Proteomes" id="UP000663852">
    <property type="component" value="Unassembled WGS sequence"/>
</dbReference>
<accession>A0A815R3K4</accession>
<keyword evidence="4" id="KW-1185">Reference proteome</keyword>
<dbReference type="OrthoDB" id="10017091at2759"/>
<proteinExistence type="predicted"/>
<evidence type="ECO:0000256" key="1">
    <source>
        <dbReference type="SAM" id="SignalP"/>
    </source>
</evidence>
<sequence>MKVEISFLAILFFGCTLIDVQSKQVNDDCMVDPGFIDECVQWINATCENATFVTDRLAYMDTCPMYTIFWNAPYYNLTILFDSHLLKPYELCVTPVRCTKAFRTNEEDQEISVDWDLTSLEPVCFGTKRMDRPTMKFRFDAQHQTRCRRTFINFHYIV</sequence>
<evidence type="ECO:0000313" key="4">
    <source>
        <dbReference type="Proteomes" id="UP000663828"/>
    </source>
</evidence>
<evidence type="ECO:0000313" key="5">
    <source>
        <dbReference type="Proteomes" id="UP000663852"/>
    </source>
</evidence>
<feature type="signal peptide" evidence="1">
    <location>
        <begin position="1"/>
        <end position="22"/>
    </location>
</feature>
<dbReference type="AlphaFoldDB" id="A0A815R3K4"/>
<gene>
    <name evidence="3" type="ORF">EDS130_LOCUS40856</name>
    <name evidence="2" type="ORF">XAT740_LOCUS4196</name>
</gene>
<organism evidence="3 5">
    <name type="scientific">Adineta ricciae</name>
    <name type="common">Rotifer</name>
    <dbReference type="NCBI Taxonomy" id="249248"/>
    <lineage>
        <taxon>Eukaryota</taxon>
        <taxon>Metazoa</taxon>
        <taxon>Spiralia</taxon>
        <taxon>Gnathifera</taxon>
        <taxon>Rotifera</taxon>
        <taxon>Eurotatoria</taxon>
        <taxon>Bdelloidea</taxon>
        <taxon>Adinetida</taxon>
        <taxon>Adinetidae</taxon>
        <taxon>Adineta</taxon>
    </lineage>
</organism>
<dbReference type="EMBL" id="CAJNOR010000169">
    <property type="protein sequence ID" value="CAF0825730.1"/>
    <property type="molecule type" value="Genomic_DNA"/>
</dbReference>
<comment type="caution">
    <text evidence="3">The sequence shown here is derived from an EMBL/GenBank/DDBJ whole genome shotgun (WGS) entry which is preliminary data.</text>
</comment>
<evidence type="ECO:0000313" key="3">
    <source>
        <dbReference type="EMBL" id="CAF1471974.1"/>
    </source>
</evidence>
<evidence type="ECO:0000313" key="2">
    <source>
        <dbReference type="EMBL" id="CAF0825730.1"/>
    </source>
</evidence>
<dbReference type="EMBL" id="CAJNOJ010000510">
    <property type="protein sequence ID" value="CAF1471974.1"/>
    <property type="molecule type" value="Genomic_DNA"/>
</dbReference>
<keyword evidence="1" id="KW-0732">Signal</keyword>
<reference evidence="3" key="1">
    <citation type="submission" date="2021-02" db="EMBL/GenBank/DDBJ databases">
        <authorList>
            <person name="Nowell W R."/>
        </authorList>
    </citation>
    <scope>NUCLEOTIDE SEQUENCE</scope>
</reference>
<dbReference type="PROSITE" id="PS51257">
    <property type="entry name" value="PROKAR_LIPOPROTEIN"/>
    <property type="match status" value="1"/>
</dbReference>
<feature type="chain" id="PRO_5035607405" evidence="1">
    <location>
        <begin position="23"/>
        <end position="158"/>
    </location>
</feature>
<dbReference type="Proteomes" id="UP000663828">
    <property type="component" value="Unassembled WGS sequence"/>
</dbReference>
<protein>
    <submittedName>
        <fullName evidence="3">Uncharacterized protein</fullName>
    </submittedName>
</protein>